<dbReference type="EMBL" id="NIDF01000034">
    <property type="protein sequence ID" value="TYJ55766.1"/>
    <property type="molecule type" value="Genomic_DNA"/>
</dbReference>
<protein>
    <submittedName>
        <fullName evidence="2">Uncharacterized protein</fullName>
    </submittedName>
</protein>
<dbReference type="AlphaFoldDB" id="A0A5D3B0T5"/>
<keyword evidence="3" id="KW-1185">Reference proteome</keyword>
<accession>A0A5D3B0T5</accession>
<evidence type="ECO:0000313" key="2">
    <source>
        <dbReference type="EMBL" id="TYJ55766.1"/>
    </source>
</evidence>
<comment type="caution">
    <text evidence="2">The sequence shown here is derived from an EMBL/GenBank/DDBJ whole genome shotgun (WGS) entry which is preliminary data.</text>
</comment>
<sequence>MTILNKDGSYNYDRFKGKKSNTRNGGKKPVHWVRQCQEYLIGAGVSDLRDIKSISAKIKSEASNFLEAKSLMKKTGGGAISDEDPTVQGEYLSSASATMADYAVDQIRKKSPHFETLWCIFGSRAKANTNKASSTFGDTTDHDYATQLREPVQQAMPAPEVPRETRGSTASAAANANAGPMEIAPAAAAFFVLGRVAMLRGLVQDFAAQGTIAVVAEGGTEKKGVTFWDFVDSKLQGLHQEGGWTAVTAAQREYYKSDLAVYGELVDSQGMSRHLVLQQHIEGLQDQVPNHVHSDIRPCIAQGWPVAVVRPESQAGRTVDEAGRGDRPLASWVEDRAAMQSYMRASQPAVSVRTFTPSPMRPSGPVHDSHNRALANGSPSSAPLTAEQAAWVNPDINLPPGEGGVRARAFLQRRAACFGCRQYGHVRAACPTHPPRPRIAAIVPTSPDLASLAGPVSQAPAHGQEDADPGVKSSGSVPLLIVNARVQADGPSYQALMDTGAAVNVIHKDLVRELGIPLFDEVARRLAKRYPQMEKTEKDLSEALKSRWHYLRNNWYLPINKSLGSGREFIDGRLVMDDEEWERKIRDEPTLYLTPLPPVGPPMRNFSRGSLQRSPTSGRLTRSLLRRVSSLLSPPRRPPSFCGSTSFLAGILAALSTGVLFQTVSIGVLFTTSIRSLSYECSAFCVNRCQAEGRRDAGFSKRQALLLVSLARYSPGNLLPPLGGAATTSESLAPLPSGSWIMTLIFSLTQLNAHTTLPRPSSPESSHLSFALHQCLRSLNKKAEVTTNRAPAIAAGRFLPLIISSGGITSTETAEELRRWGKEIGKEGLLRLEERIGLELLKTRALQRRAIWKEAAVVEPVL</sequence>
<evidence type="ECO:0000313" key="3">
    <source>
        <dbReference type="Proteomes" id="UP000322245"/>
    </source>
</evidence>
<organism evidence="2 3">
    <name type="scientific">Cryptococcus floricola</name>
    <dbReference type="NCBI Taxonomy" id="2591691"/>
    <lineage>
        <taxon>Eukaryota</taxon>
        <taxon>Fungi</taxon>
        <taxon>Dikarya</taxon>
        <taxon>Basidiomycota</taxon>
        <taxon>Agaricomycotina</taxon>
        <taxon>Tremellomycetes</taxon>
        <taxon>Tremellales</taxon>
        <taxon>Cryptococcaceae</taxon>
        <taxon>Cryptococcus</taxon>
    </lineage>
</organism>
<name>A0A5D3B0T5_9TREE</name>
<dbReference type="Gene3D" id="2.40.70.10">
    <property type="entry name" value="Acid Proteases"/>
    <property type="match status" value="1"/>
</dbReference>
<evidence type="ECO:0000256" key="1">
    <source>
        <dbReference type="SAM" id="MobiDB-lite"/>
    </source>
</evidence>
<gene>
    <name evidence="2" type="ORF">B9479_003543</name>
</gene>
<reference evidence="2 3" key="1">
    <citation type="submission" date="2017-05" db="EMBL/GenBank/DDBJ databases">
        <title>The Genome Sequence of Tsuchiyaea wingfieldii DSM 27421.</title>
        <authorList>
            <person name="Cuomo C."/>
            <person name="Passer A."/>
            <person name="Billmyre B."/>
            <person name="Heitman J."/>
        </authorList>
    </citation>
    <scope>NUCLEOTIDE SEQUENCE [LARGE SCALE GENOMIC DNA]</scope>
    <source>
        <strain evidence="2 3">DSM 27421</strain>
    </source>
</reference>
<feature type="region of interest" description="Disordered" evidence="1">
    <location>
        <begin position="451"/>
        <end position="472"/>
    </location>
</feature>
<proteinExistence type="predicted"/>
<dbReference type="Proteomes" id="UP000322245">
    <property type="component" value="Unassembled WGS sequence"/>
</dbReference>
<dbReference type="InterPro" id="IPR021109">
    <property type="entry name" value="Peptidase_aspartic_dom_sf"/>
</dbReference>